<name>A0AA40EX23_9PEZI</name>
<dbReference type="EMBL" id="JAUKUD010000004">
    <property type="protein sequence ID" value="KAK0747145.1"/>
    <property type="molecule type" value="Genomic_DNA"/>
</dbReference>
<keyword evidence="1" id="KW-0812">Transmembrane</keyword>
<feature type="transmembrane region" description="Helical" evidence="1">
    <location>
        <begin position="173"/>
        <end position="191"/>
    </location>
</feature>
<dbReference type="Proteomes" id="UP001172155">
    <property type="component" value="Unassembled WGS sequence"/>
</dbReference>
<protein>
    <submittedName>
        <fullName evidence="2">Uncharacterized protein</fullName>
    </submittedName>
</protein>
<evidence type="ECO:0000313" key="2">
    <source>
        <dbReference type="EMBL" id="KAK0747145.1"/>
    </source>
</evidence>
<sequence>MSTTALASKHTPPSWRFTEFFWHSSQGGADQVVSWGSTRTGKICITSTQKPRDPLTNNPRHTTTGFTYADTRTLDADSLFITTRCTCTFSSGSFHPTVTITVEFLNVGIISKWIADTTLAAQLDSKASTKQNLYAEATPYRILGPPVNPAGNQPPTAPPDAGAGNSISPGAQAGITIGGVLLFAAAVFLLWRRQLAKLKSEQNTTVENDMTAGPGLEVDEKAASIKKRPQHQQLHAYELDDSQLAGFPVDADLGQEHGHEHELPAIVVGEPELQELPGTTNFVRGVSGEERGTG</sequence>
<keyword evidence="3" id="KW-1185">Reference proteome</keyword>
<proteinExistence type="predicted"/>
<comment type="caution">
    <text evidence="2">The sequence shown here is derived from an EMBL/GenBank/DDBJ whole genome shotgun (WGS) entry which is preliminary data.</text>
</comment>
<dbReference type="AlphaFoldDB" id="A0AA40EX23"/>
<organism evidence="2 3">
    <name type="scientific">Schizothecium vesticola</name>
    <dbReference type="NCBI Taxonomy" id="314040"/>
    <lineage>
        <taxon>Eukaryota</taxon>
        <taxon>Fungi</taxon>
        <taxon>Dikarya</taxon>
        <taxon>Ascomycota</taxon>
        <taxon>Pezizomycotina</taxon>
        <taxon>Sordariomycetes</taxon>
        <taxon>Sordariomycetidae</taxon>
        <taxon>Sordariales</taxon>
        <taxon>Schizotheciaceae</taxon>
        <taxon>Schizothecium</taxon>
    </lineage>
</organism>
<accession>A0AA40EX23</accession>
<evidence type="ECO:0000313" key="3">
    <source>
        <dbReference type="Proteomes" id="UP001172155"/>
    </source>
</evidence>
<keyword evidence="1" id="KW-1133">Transmembrane helix</keyword>
<keyword evidence="1" id="KW-0472">Membrane</keyword>
<reference evidence="2" key="1">
    <citation type="submission" date="2023-06" db="EMBL/GenBank/DDBJ databases">
        <title>Genome-scale phylogeny and comparative genomics of the fungal order Sordariales.</title>
        <authorList>
            <consortium name="Lawrence Berkeley National Laboratory"/>
            <person name="Hensen N."/>
            <person name="Bonometti L."/>
            <person name="Westerberg I."/>
            <person name="Brannstrom I.O."/>
            <person name="Guillou S."/>
            <person name="Cros-Aarteil S."/>
            <person name="Calhoun S."/>
            <person name="Haridas S."/>
            <person name="Kuo A."/>
            <person name="Mondo S."/>
            <person name="Pangilinan J."/>
            <person name="Riley R."/>
            <person name="LaButti K."/>
            <person name="Andreopoulos B."/>
            <person name="Lipzen A."/>
            <person name="Chen C."/>
            <person name="Yanf M."/>
            <person name="Daum C."/>
            <person name="Ng V."/>
            <person name="Clum A."/>
            <person name="Steindorff A."/>
            <person name="Ohm R."/>
            <person name="Martin F."/>
            <person name="Silar P."/>
            <person name="Natvig D."/>
            <person name="Lalanne C."/>
            <person name="Gautier V."/>
            <person name="Ament-velasquez S.L."/>
            <person name="Kruys A."/>
            <person name="Hutchinson M.I."/>
            <person name="Powell A.J."/>
            <person name="Barry K."/>
            <person name="Miller A.N."/>
            <person name="Grigoriev I.V."/>
            <person name="Debuchy R."/>
            <person name="Gladieux P."/>
            <person name="Thoren M.H."/>
            <person name="Johannesson H."/>
        </authorList>
    </citation>
    <scope>NUCLEOTIDE SEQUENCE</scope>
    <source>
        <strain evidence="2">SMH3187-1</strain>
    </source>
</reference>
<gene>
    <name evidence="2" type="ORF">B0T18DRAFT_391467</name>
</gene>
<evidence type="ECO:0000256" key="1">
    <source>
        <dbReference type="SAM" id="Phobius"/>
    </source>
</evidence>